<protein>
    <submittedName>
        <fullName evidence="2">SFRICE_036478</fullName>
    </submittedName>
</protein>
<sequence>MSAITFVIKQLRGKRANESPDGKRSAPPMDTRNTRGVTAGKRADGSPDGKYRRPWPPETPDALQVRCRPFGG</sequence>
<proteinExistence type="predicted"/>
<gene>
    <name evidence="2" type="ORF">SFRICE_036478</name>
</gene>
<name>A0A2H1V2R1_SPOFR</name>
<dbReference type="EMBL" id="ODYU01000401">
    <property type="protein sequence ID" value="SOQ35123.1"/>
    <property type="molecule type" value="Genomic_DNA"/>
</dbReference>
<reference evidence="2" key="1">
    <citation type="submission" date="2016-07" db="EMBL/GenBank/DDBJ databases">
        <authorList>
            <person name="Bretaudeau A."/>
        </authorList>
    </citation>
    <scope>NUCLEOTIDE SEQUENCE</scope>
    <source>
        <strain evidence="2">Rice</strain>
        <tissue evidence="2">Whole body</tissue>
    </source>
</reference>
<evidence type="ECO:0000313" key="2">
    <source>
        <dbReference type="EMBL" id="SOQ35123.1"/>
    </source>
</evidence>
<dbReference type="AlphaFoldDB" id="A0A2H1V2R1"/>
<organism evidence="2">
    <name type="scientific">Spodoptera frugiperda</name>
    <name type="common">Fall armyworm</name>
    <dbReference type="NCBI Taxonomy" id="7108"/>
    <lineage>
        <taxon>Eukaryota</taxon>
        <taxon>Metazoa</taxon>
        <taxon>Ecdysozoa</taxon>
        <taxon>Arthropoda</taxon>
        <taxon>Hexapoda</taxon>
        <taxon>Insecta</taxon>
        <taxon>Pterygota</taxon>
        <taxon>Neoptera</taxon>
        <taxon>Endopterygota</taxon>
        <taxon>Lepidoptera</taxon>
        <taxon>Glossata</taxon>
        <taxon>Ditrysia</taxon>
        <taxon>Noctuoidea</taxon>
        <taxon>Noctuidae</taxon>
        <taxon>Amphipyrinae</taxon>
        <taxon>Spodoptera</taxon>
    </lineage>
</organism>
<evidence type="ECO:0000256" key="1">
    <source>
        <dbReference type="SAM" id="MobiDB-lite"/>
    </source>
</evidence>
<feature type="region of interest" description="Disordered" evidence="1">
    <location>
        <begin position="1"/>
        <end position="72"/>
    </location>
</feature>
<accession>A0A2H1V2R1</accession>
<feature type="compositionally biased region" description="Basic and acidic residues" evidence="1">
    <location>
        <begin position="41"/>
        <end position="51"/>
    </location>
</feature>
<feature type="compositionally biased region" description="Basic and acidic residues" evidence="1">
    <location>
        <begin position="15"/>
        <end position="24"/>
    </location>
</feature>